<gene>
    <name evidence="1" type="ORF">MJG53_006607</name>
</gene>
<accession>A0ACB9V5P8</accession>
<keyword evidence="2" id="KW-1185">Reference proteome</keyword>
<comment type="caution">
    <text evidence="1">The sequence shown here is derived from an EMBL/GenBank/DDBJ whole genome shotgun (WGS) entry which is preliminary data.</text>
</comment>
<proteinExistence type="predicted"/>
<protein>
    <submittedName>
        <fullName evidence="1">Uncharacterized protein</fullName>
    </submittedName>
</protein>
<evidence type="ECO:0000313" key="2">
    <source>
        <dbReference type="Proteomes" id="UP001057279"/>
    </source>
</evidence>
<dbReference type="Proteomes" id="UP001057279">
    <property type="component" value="Linkage Group LG05"/>
</dbReference>
<name>A0ACB9V5P8_9CETA</name>
<sequence length="237" mass="24965">MASPLGQPLSGPLDSGRRPSWRLCLLGPLTHVVIVCSLLLALLTAARSSSACGKGKWHPLKTEKPQRKPGPCAVGGGPEAYPSLTDGFLPGGVLSPSVMCSEIPFFMAALGLRFCEGLVQLQRAGPSFGVQASHCGGFLSFRARALSTQASLAAISFDIPPNTKRTYHRPRVTPSTADALQGAGRGADRGEKRNSSRWEGSSLISAQVAPLVTSIANGSSQMQDLKPRTPSLGSWFR</sequence>
<dbReference type="EMBL" id="CM043030">
    <property type="protein sequence ID" value="KAI4585073.1"/>
    <property type="molecule type" value="Genomic_DNA"/>
</dbReference>
<organism evidence="1 2">
    <name type="scientific">Ovis ammon polii x Ovis aries</name>
    <dbReference type="NCBI Taxonomy" id="2918886"/>
    <lineage>
        <taxon>Eukaryota</taxon>
        <taxon>Metazoa</taxon>
        <taxon>Chordata</taxon>
        <taxon>Craniata</taxon>
        <taxon>Vertebrata</taxon>
        <taxon>Euteleostomi</taxon>
        <taxon>Mammalia</taxon>
        <taxon>Eutheria</taxon>
        <taxon>Laurasiatheria</taxon>
        <taxon>Artiodactyla</taxon>
        <taxon>Ruminantia</taxon>
        <taxon>Pecora</taxon>
        <taxon>Bovidae</taxon>
        <taxon>Caprinae</taxon>
        <taxon>Ovis</taxon>
    </lineage>
</organism>
<reference evidence="1" key="1">
    <citation type="submission" date="2022-03" db="EMBL/GenBank/DDBJ databases">
        <title>Genomic analyses of argali, domestic sheep and their hybrids provide insights into chromosomal evolution, heterosis and genetic basis of agronomic traits.</title>
        <authorList>
            <person name="Li M."/>
        </authorList>
    </citation>
    <scope>NUCLEOTIDE SEQUENCE</scope>
    <source>
        <strain evidence="1">F1 hybrid</strain>
    </source>
</reference>
<evidence type="ECO:0000313" key="1">
    <source>
        <dbReference type="EMBL" id="KAI4585073.1"/>
    </source>
</evidence>